<gene>
    <name evidence="8" type="primary">TRYP</name>
</gene>
<keyword evidence="2" id="KW-0645">Protease</keyword>
<dbReference type="InterPro" id="IPR001254">
    <property type="entry name" value="Trypsin_dom"/>
</dbReference>
<dbReference type="GO" id="GO:0006508">
    <property type="term" value="P:proteolysis"/>
    <property type="evidence" value="ECO:0007669"/>
    <property type="project" value="UniProtKB-KW"/>
</dbReference>
<dbReference type="SUPFAM" id="SSF50494">
    <property type="entry name" value="Trypsin-like serine proteases"/>
    <property type="match status" value="1"/>
</dbReference>
<evidence type="ECO:0000256" key="4">
    <source>
        <dbReference type="ARBA" id="ARBA00022825"/>
    </source>
</evidence>
<protein>
    <submittedName>
        <fullName evidence="8">Trypsin</fullName>
    </submittedName>
</protein>
<reference evidence="8" key="1">
    <citation type="journal article" date="2014" name="BMC Genomics">
        <title>Characterizing the developmental transcriptome of the oriental fruit fly, Bactrocera dorsalis (Diptera: Tephritidae) through comparative genomic analysis with Drosophila melanogaster utilizing modENCODE datasets.</title>
        <authorList>
            <person name="Geib S.M."/>
            <person name="Calla B."/>
            <person name="Hall B."/>
            <person name="Hou S."/>
            <person name="Manoukis N.C."/>
        </authorList>
    </citation>
    <scope>NUCLEOTIDE SEQUENCE</scope>
    <source>
        <strain evidence="8">Punador</strain>
    </source>
</reference>
<dbReference type="InterPro" id="IPR050430">
    <property type="entry name" value="Peptidase_S1"/>
</dbReference>
<dbReference type="PROSITE" id="PS50240">
    <property type="entry name" value="TRYPSIN_DOM"/>
    <property type="match status" value="1"/>
</dbReference>
<evidence type="ECO:0000256" key="3">
    <source>
        <dbReference type="ARBA" id="ARBA00022801"/>
    </source>
</evidence>
<accession>A0A034WIU2</accession>
<dbReference type="InterPro" id="IPR043504">
    <property type="entry name" value="Peptidase_S1_PA_chymotrypsin"/>
</dbReference>
<dbReference type="CDD" id="cd00190">
    <property type="entry name" value="Tryp_SPc"/>
    <property type="match status" value="1"/>
</dbReference>
<name>A0A034WIU2_BACDO</name>
<dbReference type="InterPro" id="IPR001314">
    <property type="entry name" value="Peptidase_S1A"/>
</dbReference>
<evidence type="ECO:0000256" key="5">
    <source>
        <dbReference type="ARBA" id="ARBA00023157"/>
    </source>
</evidence>
<evidence type="ECO:0000256" key="2">
    <source>
        <dbReference type="ARBA" id="ARBA00022670"/>
    </source>
</evidence>
<organism evidence="8">
    <name type="scientific">Bactrocera dorsalis</name>
    <name type="common">Oriental fruit fly</name>
    <name type="synonym">Dacus dorsalis</name>
    <dbReference type="NCBI Taxonomy" id="27457"/>
    <lineage>
        <taxon>Eukaryota</taxon>
        <taxon>Metazoa</taxon>
        <taxon>Ecdysozoa</taxon>
        <taxon>Arthropoda</taxon>
        <taxon>Hexapoda</taxon>
        <taxon>Insecta</taxon>
        <taxon>Pterygota</taxon>
        <taxon>Neoptera</taxon>
        <taxon>Endopterygota</taxon>
        <taxon>Diptera</taxon>
        <taxon>Brachycera</taxon>
        <taxon>Muscomorpha</taxon>
        <taxon>Tephritoidea</taxon>
        <taxon>Tephritidae</taxon>
        <taxon>Bactrocera</taxon>
        <taxon>Bactrocera</taxon>
    </lineage>
</organism>
<evidence type="ECO:0000256" key="6">
    <source>
        <dbReference type="SAM" id="SignalP"/>
    </source>
</evidence>
<feature type="domain" description="Peptidase S1" evidence="7">
    <location>
        <begin position="39"/>
        <end position="247"/>
    </location>
</feature>
<feature type="signal peptide" evidence="6">
    <location>
        <begin position="1"/>
        <end position="36"/>
    </location>
</feature>
<keyword evidence="3" id="KW-0378">Hydrolase</keyword>
<dbReference type="OrthoDB" id="7961205at2759"/>
<dbReference type="PRINTS" id="PR00722">
    <property type="entry name" value="CHYMOTRYPSIN"/>
</dbReference>
<dbReference type="AlphaFoldDB" id="A0A034WIU2"/>
<dbReference type="Gene3D" id="2.40.10.10">
    <property type="entry name" value="Trypsin-like serine proteases"/>
    <property type="match status" value="1"/>
</dbReference>
<feature type="non-terminal residue" evidence="8">
    <location>
        <position position="1"/>
    </location>
</feature>
<feature type="chain" id="PRO_5007369270" evidence="6">
    <location>
        <begin position="37"/>
        <end position="249"/>
    </location>
</feature>
<dbReference type="PANTHER" id="PTHR24276">
    <property type="entry name" value="POLYSERASE-RELATED"/>
    <property type="match status" value="1"/>
</dbReference>
<keyword evidence="6" id="KW-0732">Signal</keyword>
<sequence>LIIVRGGLKTVFIKMFTSLVCRLLLVISAFATNTYADGIEGGVATTIKAHPYLVSIQGTDGTRVCVGALISSNIVVTAAQCLTFYDSSQLVVAVNNGGRVVKIAASTFDIKFDPETNAYDVALLKLAESVNLGTINVASKLPSTGTSGVVSGWDANNNLVDITVSVISRKDCVSGKYRYSKDDVLKSMVCGLAKSSNACGAVGGSPLVVNNELVGLASWGNGCGNKGNPAIYTDIPSVKSWITKTAKTL</sequence>
<keyword evidence="5" id="KW-1015">Disulfide bond</keyword>
<dbReference type="Pfam" id="PF00089">
    <property type="entry name" value="Trypsin"/>
    <property type="match status" value="1"/>
</dbReference>
<dbReference type="GO" id="GO:0004252">
    <property type="term" value="F:serine-type endopeptidase activity"/>
    <property type="evidence" value="ECO:0007669"/>
    <property type="project" value="InterPro"/>
</dbReference>
<dbReference type="EMBL" id="GAKP01003452">
    <property type="protein sequence ID" value="JAC55500.1"/>
    <property type="molecule type" value="Transcribed_RNA"/>
</dbReference>
<proteinExistence type="inferred from homology"/>
<comment type="similarity">
    <text evidence="1">Belongs to the peptidase S1 family.</text>
</comment>
<dbReference type="InterPro" id="IPR009003">
    <property type="entry name" value="Peptidase_S1_PA"/>
</dbReference>
<evidence type="ECO:0000256" key="1">
    <source>
        <dbReference type="ARBA" id="ARBA00007664"/>
    </source>
</evidence>
<evidence type="ECO:0000259" key="7">
    <source>
        <dbReference type="PROSITE" id="PS50240"/>
    </source>
</evidence>
<dbReference type="SMART" id="SM00020">
    <property type="entry name" value="Tryp_SPc"/>
    <property type="match status" value="1"/>
</dbReference>
<keyword evidence="4" id="KW-0720">Serine protease</keyword>
<dbReference type="EMBL" id="GAKP01003451">
    <property type="protein sequence ID" value="JAC55501.1"/>
    <property type="molecule type" value="Transcribed_RNA"/>
</dbReference>
<dbReference type="PANTHER" id="PTHR24276:SF94">
    <property type="entry name" value="AT20289P-RELATED"/>
    <property type="match status" value="1"/>
</dbReference>
<evidence type="ECO:0000313" key="8">
    <source>
        <dbReference type="EMBL" id="JAC55501.1"/>
    </source>
</evidence>